<feature type="signal peptide" evidence="1">
    <location>
        <begin position="1"/>
        <end position="22"/>
    </location>
</feature>
<keyword evidence="3" id="KW-1185">Reference proteome</keyword>
<dbReference type="RefSeq" id="WP_259095319.1">
    <property type="nucleotide sequence ID" value="NZ_BAAAZC010000055.1"/>
</dbReference>
<evidence type="ECO:0000313" key="2">
    <source>
        <dbReference type="EMBL" id="GAA3994974.1"/>
    </source>
</evidence>
<evidence type="ECO:0008006" key="4">
    <source>
        <dbReference type="Google" id="ProtNLM"/>
    </source>
</evidence>
<name>A0ABP7RBK3_9SPHI</name>
<keyword evidence="1" id="KW-0732">Signal</keyword>
<dbReference type="PROSITE" id="PS51257">
    <property type="entry name" value="PROKAR_LIPOPROTEIN"/>
    <property type="match status" value="1"/>
</dbReference>
<sequence length="393" mass="42977">MKKTFYLLFMLLLVTACKKQLAISSSAKVTNYLVVDGNISVGDSTFITLSRTVNLDSGARSKPELNAVVTVKGSAGENYSLVSKNNGQYVCAPLNLSLSEKYGLEIVSSDGKKYQSDFVPVKNAPAIDSIPYVAKGNGLQISVDAHDATNNTKYYRWDYIETFNIRTAFESKYIVIDPNSGPPSDIGLRTSQQQIYNCWISDTSSNIITNSSAKLLKDVINESPVINIPSTSEKLHIRYSILLKQYALTSDAFDYYELLKKNTEQIGGVFDAQPSQVTGNIHCLSNPAEPVIGFVTAGTVAQKRIFIDNSNVPAGWAAITPYTGCELHTLLYKRLVVSSNPNIPDMTINEIYNLIYSGSEIPVDLAAGGYTSSNSACVDCTLRGTNKKPSFWN</sequence>
<organism evidence="2 3">
    <name type="scientific">Mucilaginibacter dorajii</name>
    <dbReference type="NCBI Taxonomy" id="692994"/>
    <lineage>
        <taxon>Bacteria</taxon>
        <taxon>Pseudomonadati</taxon>
        <taxon>Bacteroidota</taxon>
        <taxon>Sphingobacteriia</taxon>
        <taxon>Sphingobacteriales</taxon>
        <taxon>Sphingobacteriaceae</taxon>
        <taxon>Mucilaginibacter</taxon>
    </lineage>
</organism>
<protein>
    <recommendedName>
        <fullName evidence="4">DUF4249 domain-containing protein</fullName>
    </recommendedName>
</protein>
<dbReference type="Proteomes" id="UP001500742">
    <property type="component" value="Unassembled WGS sequence"/>
</dbReference>
<dbReference type="EMBL" id="BAAAZC010000055">
    <property type="protein sequence ID" value="GAA3994974.1"/>
    <property type="molecule type" value="Genomic_DNA"/>
</dbReference>
<evidence type="ECO:0000256" key="1">
    <source>
        <dbReference type="SAM" id="SignalP"/>
    </source>
</evidence>
<accession>A0ABP7RBK3</accession>
<evidence type="ECO:0000313" key="3">
    <source>
        <dbReference type="Proteomes" id="UP001500742"/>
    </source>
</evidence>
<feature type="chain" id="PRO_5047240740" description="DUF4249 domain-containing protein" evidence="1">
    <location>
        <begin position="23"/>
        <end position="393"/>
    </location>
</feature>
<dbReference type="Pfam" id="PF14054">
    <property type="entry name" value="DUF4249"/>
    <property type="match status" value="1"/>
</dbReference>
<comment type="caution">
    <text evidence="2">The sequence shown here is derived from an EMBL/GenBank/DDBJ whole genome shotgun (WGS) entry which is preliminary data.</text>
</comment>
<reference evidence="3" key="1">
    <citation type="journal article" date="2019" name="Int. J. Syst. Evol. Microbiol.">
        <title>The Global Catalogue of Microorganisms (GCM) 10K type strain sequencing project: providing services to taxonomists for standard genome sequencing and annotation.</title>
        <authorList>
            <consortium name="The Broad Institute Genomics Platform"/>
            <consortium name="The Broad Institute Genome Sequencing Center for Infectious Disease"/>
            <person name="Wu L."/>
            <person name="Ma J."/>
        </authorList>
    </citation>
    <scope>NUCLEOTIDE SEQUENCE [LARGE SCALE GENOMIC DNA]</scope>
    <source>
        <strain evidence="3">JCM 16601</strain>
    </source>
</reference>
<dbReference type="InterPro" id="IPR025345">
    <property type="entry name" value="DUF4249"/>
</dbReference>
<gene>
    <name evidence="2" type="ORF">GCM10022210_56740</name>
</gene>
<proteinExistence type="predicted"/>